<dbReference type="AlphaFoldDB" id="A0A1U7H1Z0"/>
<dbReference type="Proteomes" id="UP000186391">
    <property type="component" value="Unassembled WGS sequence"/>
</dbReference>
<proteinExistence type="predicted"/>
<name>A0A1U7H1Z0_9CYAN</name>
<protein>
    <submittedName>
        <fullName evidence="1">Uncharacterized protein</fullName>
    </submittedName>
</protein>
<accession>A0A1U7H1Z0</accession>
<dbReference type="RefSeq" id="WP_073555506.1">
    <property type="nucleotide sequence ID" value="NZ_MRCA01000003.1"/>
</dbReference>
<organism evidence="1 2">
    <name type="scientific">Fischerella major NIES-592</name>
    <dbReference type="NCBI Taxonomy" id="210994"/>
    <lineage>
        <taxon>Bacteria</taxon>
        <taxon>Bacillati</taxon>
        <taxon>Cyanobacteriota</taxon>
        <taxon>Cyanophyceae</taxon>
        <taxon>Nostocales</taxon>
        <taxon>Hapalosiphonaceae</taxon>
        <taxon>Fischerella</taxon>
    </lineage>
</organism>
<sequence>MYINTELKRQENNPRLETIAEMVQSVAKKYQEDTLKLLALLRLLESLHREIRDSLFLESLPRDRQSLYLLLKNIEEEGGWPYIQRMKLQSLLKNLAENTFIELELEKNTQSSVECEHSQPLSLKQGEIS</sequence>
<evidence type="ECO:0000313" key="1">
    <source>
        <dbReference type="EMBL" id="OKH14935.1"/>
    </source>
</evidence>
<evidence type="ECO:0000313" key="2">
    <source>
        <dbReference type="Proteomes" id="UP000186391"/>
    </source>
</evidence>
<dbReference type="EMBL" id="MRCA01000003">
    <property type="protein sequence ID" value="OKH14935.1"/>
    <property type="molecule type" value="Genomic_DNA"/>
</dbReference>
<gene>
    <name evidence="1" type="ORF">NIES592_08650</name>
</gene>
<reference evidence="1 2" key="1">
    <citation type="submission" date="2016-11" db="EMBL/GenBank/DDBJ databases">
        <title>Draft Genome Sequences of Nine Cyanobacterial Strains from Diverse Habitats.</title>
        <authorList>
            <person name="Zhu T."/>
            <person name="Hou S."/>
            <person name="Lu X."/>
            <person name="Hess W.R."/>
        </authorList>
    </citation>
    <scope>NUCLEOTIDE SEQUENCE [LARGE SCALE GENOMIC DNA]</scope>
    <source>
        <strain evidence="1 2">NIES-592</strain>
    </source>
</reference>
<dbReference type="OrthoDB" id="516113at2"/>
<comment type="caution">
    <text evidence="1">The sequence shown here is derived from an EMBL/GenBank/DDBJ whole genome shotgun (WGS) entry which is preliminary data.</text>
</comment>
<keyword evidence="2" id="KW-1185">Reference proteome</keyword>